<proteinExistence type="predicted"/>
<feature type="region of interest" description="Disordered" evidence="1">
    <location>
        <begin position="29"/>
        <end position="49"/>
    </location>
</feature>
<dbReference type="AlphaFoldDB" id="A0A164TMH4"/>
<evidence type="ECO:0000256" key="1">
    <source>
        <dbReference type="SAM" id="MobiDB-lite"/>
    </source>
</evidence>
<accession>A0A164TMH4</accession>
<evidence type="ECO:0000313" key="2">
    <source>
        <dbReference type="EMBL" id="KZM87734.1"/>
    </source>
</evidence>
<name>A0A164TMH4_DAUCS</name>
<protein>
    <submittedName>
        <fullName evidence="2">Uncharacterized protein</fullName>
    </submittedName>
</protein>
<gene>
    <name evidence="2" type="ORF">DCAR_024835</name>
</gene>
<organism evidence="2">
    <name type="scientific">Daucus carota subsp. sativus</name>
    <name type="common">Carrot</name>
    <dbReference type="NCBI Taxonomy" id="79200"/>
    <lineage>
        <taxon>Eukaryota</taxon>
        <taxon>Viridiplantae</taxon>
        <taxon>Streptophyta</taxon>
        <taxon>Embryophyta</taxon>
        <taxon>Tracheophyta</taxon>
        <taxon>Spermatophyta</taxon>
        <taxon>Magnoliopsida</taxon>
        <taxon>eudicotyledons</taxon>
        <taxon>Gunneridae</taxon>
        <taxon>Pentapetalae</taxon>
        <taxon>asterids</taxon>
        <taxon>campanulids</taxon>
        <taxon>Apiales</taxon>
        <taxon>Apiaceae</taxon>
        <taxon>Apioideae</taxon>
        <taxon>Scandiceae</taxon>
        <taxon>Daucinae</taxon>
        <taxon>Daucus</taxon>
        <taxon>Daucus sect. Daucus</taxon>
    </lineage>
</organism>
<feature type="compositionally biased region" description="Polar residues" evidence="1">
    <location>
        <begin position="39"/>
        <end position="49"/>
    </location>
</feature>
<dbReference type="Gramene" id="KZM87734">
    <property type="protein sequence ID" value="KZM87734"/>
    <property type="gene ID" value="DCAR_024835"/>
</dbReference>
<reference evidence="2" key="1">
    <citation type="journal article" date="2016" name="Nat. Genet.">
        <title>A high-quality carrot genome assembly provides new insights into carotenoid accumulation and asterid genome evolution.</title>
        <authorList>
            <person name="Iorizzo M."/>
            <person name="Ellison S."/>
            <person name="Senalik D."/>
            <person name="Zeng P."/>
            <person name="Satapoomin P."/>
            <person name="Huang J."/>
            <person name="Bowman M."/>
            <person name="Iovene M."/>
            <person name="Sanseverino W."/>
            <person name="Cavagnaro P."/>
            <person name="Yildiz M."/>
            <person name="Macko-Podgorni A."/>
            <person name="Moranska E."/>
            <person name="Grzebelus E."/>
            <person name="Grzebelus D."/>
            <person name="Ashrafi H."/>
            <person name="Zheng Z."/>
            <person name="Cheng S."/>
            <person name="Spooner D."/>
            <person name="Van Deynze A."/>
            <person name="Simon P."/>
        </authorList>
    </citation>
    <scope>NUCLEOTIDE SEQUENCE [LARGE SCALE GENOMIC DNA]</scope>
    <source>
        <tissue evidence="2">Leaf</tissue>
    </source>
</reference>
<dbReference type="EMBL" id="LNRQ01000007">
    <property type="protein sequence ID" value="KZM87734.1"/>
    <property type="molecule type" value="Genomic_DNA"/>
</dbReference>
<comment type="caution">
    <text evidence="2">The sequence shown here is derived from an EMBL/GenBank/DDBJ whole genome shotgun (WGS) entry which is preliminary data.</text>
</comment>
<sequence length="67" mass="7935">MPHILNNHLLCEVSSRDNHNSRFEAGCPDLPIHRRNHSSRNMTTNQKRNKTYTQKLGTINNPKRWVR</sequence>